<dbReference type="PRINTS" id="PR00081">
    <property type="entry name" value="GDHRDH"/>
</dbReference>
<comment type="caution">
    <text evidence="4">The sequence shown here is derived from an EMBL/GenBank/DDBJ whole genome shotgun (WGS) entry which is preliminary data.</text>
</comment>
<dbReference type="InterPro" id="IPR002347">
    <property type="entry name" value="SDR_fam"/>
</dbReference>
<evidence type="ECO:0000313" key="4">
    <source>
        <dbReference type="EMBL" id="TDC50723.1"/>
    </source>
</evidence>
<dbReference type="InterPro" id="IPR057326">
    <property type="entry name" value="KR_dom"/>
</dbReference>
<dbReference type="SUPFAM" id="SSF51735">
    <property type="entry name" value="NAD(P)-binding Rossmann-fold domains"/>
    <property type="match status" value="1"/>
</dbReference>
<dbReference type="Pfam" id="PF00106">
    <property type="entry name" value="adh_short"/>
    <property type="match status" value="1"/>
</dbReference>
<evidence type="ECO:0000259" key="3">
    <source>
        <dbReference type="SMART" id="SM00822"/>
    </source>
</evidence>
<dbReference type="GO" id="GO:0016491">
    <property type="term" value="F:oxidoreductase activity"/>
    <property type="evidence" value="ECO:0007669"/>
    <property type="project" value="UniProtKB-KW"/>
</dbReference>
<protein>
    <submittedName>
        <fullName evidence="4">SDR family NAD(P)-dependent oxidoreductase</fullName>
    </submittedName>
</protein>
<name>A0A4R4RQG7_9ACTN</name>
<sequence>MSPARTVLITGGTGSLGTATVRALGRRASGWHAVVTGRDRARTAARAAALADRSGLPVTPLVLNLESLDAVRAFAREWPGRELPPLHAVVCNAGTMVVTGTRRTADGHEVTFAVNHLAHFLLVELLRPHLVAPARIVMVASDTHDPARRHGFPPPRLASVSALAAAPGDGDGTDPREEGRRRYTTSKLCAVLLAYELDRRLDDPGTTVNAFDPGLMPGTGLARDYHPVFRFAWRYLMPAATVLPRNVHTTRTSGAALARLIDDPALDGVSGRYFRGRHEARSSEQSYDRVAAAELWHGSVALTAP</sequence>
<dbReference type="SMART" id="SM00822">
    <property type="entry name" value="PKS_KR"/>
    <property type="match status" value="1"/>
</dbReference>
<reference evidence="4 5" key="1">
    <citation type="submission" date="2019-02" db="EMBL/GenBank/DDBJ databases">
        <title>Draft genome sequences of novel Actinobacteria.</title>
        <authorList>
            <person name="Sahin N."/>
            <person name="Ay H."/>
            <person name="Saygin H."/>
        </authorList>
    </citation>
    <scope>NUCLEOTIDE SEQUENCE [LARGE SCALE GENOMIC DNA]</scope>
    <source>
        <strain evidence="4 5">KC603</strain>
    </source>
</reference>
<evidence type="ECO:0000256" key="2">
    <source>
        <dbReference type="ARBA" id="ARBA00023002"/>
    </source>
</evidence>
<dbReference type="OrthoDB" id="3237043at2"/>
<evidence type="ECO:0000256" key="1">
    <source>
        <dbReference type="ARBA" id="ARBA00006484"/>
    </source>
</evidence>
<dbReference type="AlphaFoldDB" id="A0A4R4RQG7"/>
<evidence type="ECO:0000313" key="5">
    <source>
        <dbReference type="Proteomes" id="UP000295621"/>
    </source>
</evidence>
<keyword evidence="5" id="KW-1185">Reference proteome</keyword>
<comment type="similarity">
    <text evidence="1">Belongs to the short-chain dehydrogenases/reductases (SDR) family.</text>
</comment>
<feature type="domain" description="Ketoreductase" evidence="3">
    <location>
        <begin position="5"/>
        <end position="214"/>
    </location>
</feature>
<organism evidence="4 5">
    <name type="scientific">Jiangella ureilytica</name>
    <dbReference type="NCBI Taxonomy" id="2530374"/>
    <lineage>
        <taxon>Bacteria</taxon>
        <taxon>Bacillati</taxon>
        <taxon>Actinomycetota</taxon>
        <taxon>Actinomycetes</taxon>
        <taxon>Jiangellales</taxon>
        <taxon>Jiangellaceae</taxon>
        <taxon>Jiangella</taxon>
    </lineage>
</organism>
<keyword evidence="2" id="KW-0560">Oxidoreductase</keyword>
<dbReference type="InterPro" id="IPR036291">
    <property type="entry name" value="NAD(P)-bd_dom_sf"/>
</dbReference>
<accession>A0A4R4RQG7</accession>
<dbReference type="Gene3D" id="3.40.50.720">
    <property type="entry name" value="NAD(P)-binding Rossmann-like Domain"/>
    <property type="match status" value="1"/>
</dbReference>
<dbReference type="PANTHER" id="PTHR24320">
    <property type="entry name" value="RETINOL DEHYDROGENASE"/>
    <property type="match status" value="1"/>
</dbReference>
<dbReference type="Proteomes" id="UP000295621">
    <property type="component" value="Unassembled WGS sequence"/>
</dbReference>
<gene>
    <name evidence="4" type="ORF">E1212_14265</name>
</gene>
<dbReference type="RefSeq" id="WP_131983542.1">
    <property type="nucleotide sequence ID" value="NZ_SMKL01000028.1"/>
</dbReference>
<dbReference type="PANTHER" id="PTHR24320:SF148">
    <property type="entry name" value="NAD(P)-BINDING ROSSMANN-FOLD SUPERFAMILY PROTEIN"/>
    <property type="match status" value="1"/>
</dbReference>
<proteinExistence type="inferred from homology"/>
<dbReference type="EMBL" id="SMKL01000028">
    <property type="protein sequence ID" value="TDC50723.1"/>
    <property type="molecule type" value="Genomic_DNA"/>
</dbReference>